<dbReference type="STRING" id="553207.HMPREF0299_7033"/>
<dbReference type="AlphaFoldDB" id="E0DGN4"/>
<comment type="caution">
    <text evidence="1">The sequence shown here is derived from an EMBL/GenBank/DDBJ whole genome shotgun (WGS) entry which is preliminary data.</text>
</comment>
<dbReference type="Proteomes" id="UP000004218">
    <property type="component" value="Unassembled WGS sequence"/>
</dbReference>
<proteinExistence type="predicted"/>
<dbReference type="EMBL" id="ACSH02000005">
    <property type="protein sequence ID" value="EFM48633.1"/>
    <property type="molecule type" value="Genomic_DNA"/>
</dbReference>
<reference evidence="1" key="1">
    <citation type="submission" date="2010-08" db="EMBL/GenBank/DDBJ databases">
        <authorList>
            <person name="Harkins D.M."/>
            <person name="Madupu R."/>
            <person name="Durkin A.S."/>
            <person name="Torralba M."/>
            <person name="Methe B."/>
            <person name="Sutton G.G."/>
            <person name="Nelson K.E."/>
        </authorList>
    </citation>
    <scope>NUCLEOTIDE SEQUENCE [LARGE SCALE GENOMIC DNA]</scope>
    <source>
        <strain evidence="1">ATCC 14266</strain>
    </source>
</reference>
<sequence>MGNHHEVGYMRYVRMLAHGGVVAGERRKAKTQGKTLRRG</sequence>
<evidence type="ECO:0000313" key="1">
    <source>
        <dbReference type="EMBL" id="EFM48633.1"/>
    </source>
</evidence>
<name>E0DGN4_9CORY</name>
<organism evidence="1 2">
    <name type="scientific">Corynebacterium matruchotii ATCC 14266</name>
    <dbReference type="NCBI Taxonomy" id="553207"/>
    <lineage>
        <taxon>Bacteria</taxon>
        <taxon>Bacillati</taxon>
        <taxon>Actinomycetota</taxon>
        <taxon>Actinomycetes</taxon>
        <taxon>Mycobacteriales</taxon>
        <taxon>Corynebacteriaceae</taxon>
        <taxon>Corynebacterium</taxon>
    </lineage>
</organism>
<evidence type="ECO:0000313" key="2">
    <source>
        <dbReference type="Proteomes" id="UP000004218"/>
    </source>
</evidence>
<protein>
    <submittedName>
        <fullName evidence="1">Uncharacterized protein</fullName>
    </submittedName>
</protein>
<accession>E0DGN4</accession>
<keyword evidence="2" id="KW-1185">Reference proteome</keyword>
<gene>
    <name evidence="1" type="ORF">HMPREF0299_7033</name>
</gene>